<evidence type="ECO:0000256" key="6">
    <source>
        <dbReference type="ARBA" id="ARBA00033752"/>
    </source>
</evidence>
<keyword evidence="2" id="KW-0809">Transit peptide</keyword>
<evidence type="ECO:0000256" key="3">
    <source>
        <dbReference type="ARBA" id="ARBA00022980"/>
    </source>
</evidence>
<evidence type="ECO:0000256" key="7">
    <source>
        <dbReference type="ARBA" id="ARBA00035179"/>
    </source>
</evidence>
<keyword evidence="10" id="KW-1185">Reference proteome</keyword>
<proteinExistence type="inferred from homology"/>
<dbReference type="Pfam" id="PF08561">
    <property type="entry name" value="Ribosomal_L37"/>
    <property type="match status" value="1"/>
</dbReference>
<dbReference type="Proteomes" id="UP000193067">
    <property type="component" value="Unassembled WGS sequence"/>
</dbReference>
<dbReference type="OrthoDB" id="10252718at2759"/>
<dbReference type="GO" id="GO:0003735">
    <property type="term" value="F:structural constituent of ribosome"/>
    <property type="evidence" value="ECO:0007669"/>
    <property type="project" value="TreeGrafter"/>
</dbReference>
<comment type="subcellular location">
    <subcellularLocation>
        <location evidence="1">Mitochondrion</location>
    </subcellularLocation>
</comment>
<feature type="compositionally biased region" description="Basic and acidic residues" evidence="8">
    <location>
        <begin position="117"/>
        <end position="127"/>
    </location>
</feature>
<evidence type="ECO:0000256" key="5">
    <source>
        <dbReference type="ARBA" id="ARBA00023274"/>
    </source>
</evidence>
<keyword evidence="3 9" id="KW-0689">Ribosomal protein</keyword>
<protein>
    <recommendedName>
        <fullName evidence="7">Large ribosomal subunit protein mL54</fullName>
    </recommendedName>
</protein>
<accession>A0A1Y2J6A3</accession>
<feature type="compositionally biased region" description="Low complexity" evidence="8">
    <location>
        <begin position="27"/>
        <end position="48"/>
    </location>
</feature>
<keyword evidence="5" id="KW-0687">Ribonucleoprotein</keyword>
<evidence type="ECO:0000313" key="9">
    <source>
        <dbReference type="EMBL" id="OSD08393.1"/>
    </source>
</evidence>
<feature type="region of interest" description="Disordered" evidence="8">
    <location>
        <begin position="94"/>
        <end position="127"/>
    </location>
</feature>
<evidence type="ECO:0000256" key="8">
    <source>
        <dbReference type="SAM" id="MobiDB-lite"/>
    </source>
</evidence>
<dbReference type="AlphaFoldDB" id="A0A1Y2J6A3"/>
<feature type="region of interest" description="Disordered" evidence="8">
    <location>
        <begin position="27"/>
        <end position="55"/>
    </location>
</feature>
<evidence type="ECO:0000256" key="2">
    <source>
        <dbReference type="ARBA" id="ARBA00022946"/>
    </source>
</evidence>
<comment type="similarity">
    <text evidence="6">Belongs to the mitochondrion-specific ribosomal protein mL54 family.</text>
</comment>
<name>A0A1Y2J6A3_TRAC3</name>
<reference evidence="9 10" key="1">
    <citation type="journal article" date="2015" name="Biotechnol. Biofuels">
        <title>Enhanced degradation of softwood versus hardwood by the white-rot fungus Pycnoporus coccineus.</title>
        <authorList>
            <person name="Couturier M."/>
            <person name="Navarro D."/>
            <person name="Chevret D."/>
            <person name="Henrissat B."/>
            <person name="Piumi F."/>
            <person name="Ruiz-Duenas F.J."/>
            <person name="Martinez A.T."/>
            <person name="Grigoriev I.V."/>
            <person name="Riley R."/>
            <person name="Lipzen A."/>
            <person name="Berrin J.G."/>
            <person name="Master E.R."/>
            <person name="Rosso M.N."/>
        </authorList>
    </citation>
    <scope>NUCLEOTIDE SEQUENCE [LARGE SCALE GENOMIC DNA]</scope>
    <source>
        <strain evidence="9 10">BRFM310</strain>
    </source>
</reference>
<evidence type="ECO:0000256" key="4">
    <source>
        <dbReference type="ARBA" id="ARBA00023128"/>
    </source>
</evidence>
<dbReference type="PANTHER" id="PTHR28595">
    <property type="entry name" value="39S RIBOSOMAL PROTEIN L54, MITOCHONDRIAL"/>
    <property type="match status" value="1"/>
</dbReference>
<organism evidence="9 10">
    <name type="scientific">Trametes coccinea (strain BRFM310)</name>
    <name type="common">Pycnoporus coccineus</name>
    <dbReference type="NCBI Taxonomy" id="1353009"/>
    <lineage>
        <taxon>Eukaryota</taxon>
        <taxon>Fungi</taxon>
        <taxon>Dikarya</taxon>
        <taxon>Basidiomycota</taxon>
        <taxon>Agaricomycotina</taxon>
        <taxon>Agaricomycetes</taxon>
        <taxon>Polyporales</taxon>
        <taxon>Polyporaceae</taxon>
        <taxon>Trametes</taxon>
    </lineage>
</organism>
<evidence type="ECO:0000256" key="1">
    <source>
        <dbReference type="ARBA" id="ARBA00004173"/>
    </source>
</evidence>
<gene>
    <name evidence="9" type="ORF">PYCCODRAFT_1462631</name>
</gene>
<dbReference type="InterPro" id="IPR013870">
    <property type="entry name" value="Ribosomal_mL54"/>
</dbReference>
<keyword evidence="4" id="KW-0496">Mitochondrion</keyword>
<evidence type="ECO:0000313" key="10">
    <source>
        <dbReference type="Proteomes" id="UP000193067"/>
    </source>
</evidence>
<dbReference type="EMBL" id="KZ084086">
    <property type="protein sequence ID" value="OSD08393.1"/>
    <property type="molecule type" value="Genomic_DNA"/>
</dbReference>
<sequence length="127" mass="13952">MSFVHAFRQQLRLNAFWAPRRCLATQSSPAAAQAKADSGSASSSPKSGEPAVAKSSCAENTVLVGVNYLKGQPEVLAMPDEAYPPWLWTLLQPKEIPDDGPGGKGEKIRLRKANRQRIRDQNFMKTQ</sequence>
<dbReference type="STRING" id="1353009.A0A1Y2J6A3"/>
<dbReference type="GO" id="GO:0005762">
    <property type="term" value="C:mitochondrial large ribosomal subunit"/>
    <property type="evidence" value="ECO:0007669"/>
    <property type="project" value="TreeGrafter"/>
</dbReference>
<dbReference type="PANTHER" id="PTHR28595:SF1">
    <property type="entry name" value="LARGE RIBOSOMAL SUBUNIT PROTEIN ML54"/>
    <property type="match status" value="1"/>
</dbReference>